<sequence>MCDVSRSACLKEKREIQKAIFDKVSEFLEVKFSTYISK</sequence>
<proteinExistence type="predicted"/>
<comment type="caution">
    <text evidence="1">The sequence shown here is derived from an EMBL/GenBank/DDBJ whole genome shotgun (WGS) entry which is preliminary data.</text>
</comment>
<accession>A0ABP2X475</accession>
<dbReference type="Proteomes" id="UP000014627">
    <property type="component" value="Unassembled WGS sequence"/>
</dbReference>
<name>A0ABP2X475_CHLPS</name>
<dbReference type="EMBL" id="ATLC01000045">
    <property type="protein sequence ID" value="EPJ28463.1"/>
    <property type="molecule type" value="Genomic_DNA"/>
</dbReference>
<organism evidence="1 2">
    <name type="scientific">Chlamydia psittaci 99DC5</name>
    <dbReference type="NCBI Taxonomy" id="1112251"/>
    <lineage>
        <taxon>Bacteria</taxon>
        <taxon>Pseudomonadati</taxon>
        <taxon>Chlamydiota</taxon>
        <taxon>Chlamydiia</taxon>
        <taxon>Chlamydiales</taxon>
        <taxon>Chlamydiaceae</taxon>
        <taxon>Chlamydia/Chlamydophila group</taxon>
        <taxon>Chlamydia</taxon>
    </lineage>
</organism>
<reference evidence="1 2" key="1">
    <citation type="submission" date="2013-04" db="EMBL/GenBank/DDBJ databases">
        <title>Genome sequence of Chlamydia psittaci 99DC5.</title>
        <authorList>
            <person name="Huot-Creasy H."/>
            <person name="McCracken C.L."/>
            <person name="Humphries M."/>
            <person name="Sachse K."/>
            <person name="Laroucau K."/>
            <person name="Bavoil P."/>
            <person name="Myers G.S."/>
        </authorList>
    </citation>
    <scope>NUCLEOTIDE SEQUENCE [LARGE SCALE GENOMIC DNA]</scope>
    <source>
        <strain evidence="1 2">99DC5</strain>
    </source>
</reference>
<protein>
    <submittedName>
        <fullName evidence="1">Uncharacterized protein</fullName>
    </submittedName>
</protein>
<evidence type="ECO:0000313" key="2">
    <source>
        <dbReference type="Proteomes" id="UP000014627"/>
    </source>
</evidence>
<gene>
    <name evidence="1" type="ORF">CP99DC5_0717</name>
</gene>
<keyword evidence="2" id="KW-1185">Reference proteome</keyword>
<evidence type="ECO:0000313" key="1">
    <source>
        <dbReference type="EMBL" id="EPJ28463.1"/>
    </source>
</evidence>